<reference evidence="2 3" key="1">
    <citation type="journal article" date="2012" name="ISME J.">
        <title>Nitrification expanded: discovery, physiology and genomics of a nitrite-oxidizing bacterium from the phylum Chloroflexi.</title>
        <authorList>
            <person name="Sorokin D.Y."/>
            <person name="Lucker S."/>
            <person name="Vejmelkova D."/>
            <person name="Kostrikina N.A."/>
            <person name="Kleerebezem R."/>
            <person name="Rijpstra W.I."/>
            <person name="Damste J.S."/>
            <person name="Le Paslier D."/>
            <person name="Muyzer G."/>
            <person name="Wagner M."/>
            <person name="van Loosdrecht M.C."/>
            <person name="Daims H."/>
        </authorList>
    </citation>
    <scope>NUCLEOTIDE SEQUENCE [LARGE SCALE GENOMIC DNA]</scope>
    <source>
        <strain evidence="3">none</strain>
    </source>
</reference>
<dbReference type="AlphaFoldDB" id="I4EII3"/>
<dbReference type="InterPro" id="IPR007889">
    <property type="entry name" value="HTH_Psq"/>
</dbReference>
<dbReference type="InterPro" id="IPR009057">
    <property type="entry name" value="Homeodomain-like_sf"/>
</dbReference>
<name>I4EII3_9BACT</name>
<protein>
    <submittedName>
        <fullName evidence="2">Putative Transposase</fullName>
    </submittedName>
</protein>
<dbReference type="GO" id="GO:0003677">
    <property type="term" value="F:DNA binding"/>
    <property type="evidence" value="ECO:0007669"/>
    <property type="project" value="InterPro"/>
</dbReference>
<comment type="caution">
    <text evidence="2">The sequence shown here is derived from an EMBL/GenBank/DDBJ whole genome shotgun (WGS) entry which is preliminary data.</text>
</comment>
<dbReference type="EMBL" id="CAGS01000280">
    <property type="protein sequence ID" value="CCF84495.1"/>
    <property type="molecule type" value="Genomic_DNA"/>
</dbReference>
<evidence type="ECO:0000313" key="2">
    <source>
        <dbReference type="EMBL" id="CCF84495.1"/>
    </source>
</evidence>
<dbReference type="OrthoDB" id="166487at2"/>
<dbReference type="PROSITE" id="PS50960">
    <property type="entry name" value="HTH_PSQ"/>
    <property type="match status" value="1"/>
</dbReference>
<dbReference type="Gene3D" id="1.10.10.60">
    <property type="entry name" value="Homeodomain-like"/>
    <property type="match status" value="1"/>
</dbReference>
<dbReference type="Proteomes" id="UP000004221">
    <property type="component" value="Unassembled WGS sequence"/>
</dbReference>
<dbReference type="Pfam" id="PF13565">
    <property type="entry name" value="HTH_32"/>
    <property type="match status" value="1"/>
</dbReference>
<sequence>MKAYSQDLRARILRALDGGMSTSEAARVFDVGISTIKRYVKQQQKTGSLAPKPIPGRPARIGPAEHAALQAQLEAHPTETLARHCKLWEQEHGTRVSIATMSRVIKRLGWVHRDGRWVRESLAKRTRRRG</sequence>
<proteinExistence type="predicted"/>
<accession>I4EII3</accession>
<keyword evidence="3" id="KW-1185">Reference proteome</keyword>
<evidence type="ECO:0000313" key="3">
    <source>
        <dbReference type="Proteomes" id="UP000004221"/>
    </source>
</evidence>
<evidence type="ECO:0000259" key="1">
    <source>
        <dbReference type="PROSITE" id="PS50960"/>
    </source>
</evidence>
<feature type="domain" description="HTH psq-type" evidence="1">
    <location>
        <begin position="1"/>
        <end position="46"/>
    </location>
</feature>
<gene>
    <name evidence="2" type="ORF">NITHO_3500002</name>
</gene>
<dbReference type="RefSeq" id="WP_008478692.1">
    <property type="nucleotide sequence ID" value="NZ_CAGS01000280.1"/>
</dbReference>
<organism evidence="2 3">
    <name type="scientific">Nitrolancea hollandica Lb</name>
    <dbReference type="NCBI Taxonomy" id="1129897"/>
    <lineage>
        <taxon>Bacteria</taxon>
        <taxon>Pseudomonadati</taxon>
        <taxon>Thermomicrobiota</taxon>
        <taxon>Thermomicrobia</taxon>
        <taxon>Sphaerobacterales</taxon>
        <taxon>Sphaerobacterineae</taxon>
        <taxon>Sphaerobacteraceae</taxon>
        <taxon>Nitrolancea</taxon>
    </lineage>
</organism>
<dbReference type="SUPFAM" id="SSF46689">
    <property type="entry name" value="Homeodomain-like"/>
    <property type="match status" value="1"/>
</dbReference>